<name>A0A561T9A1_9ACTN</name>
<feature type="compositionally biased region" description="Basic and acidic residues" evidence="1">
    <location>
        <begin position="146"/>
        <end position="156"/>
    </location>
</feature>
<feature type="compositionally biased region" description="Gly residues" evidence="1">
    <location>
        <begin position="158"/>
        <end position="169"/>
    </location>
</feature>
<feature type="region of interest" description="Disordered" evidence="1">
    <location>
        <begin position="111"/>
        <end position="169"/>
    </location>
</feature>
<dbReference type="EMBL" id="VIWV01000001">
    <property type="protein sequence ID" value="TWF83689.1"/>
    <property type="molecule type" value="Genomic_DNA"/>
</dbReference>
<reference evidence="2 3" key="1">
    <citation type="submission" date="2019-06" db="EMBL/GenBank/DDBJ databases">
        <title>Sequencing the genomes of 1000 actinobacteria strains.</title>
        <authorList>
            <person name="Klenk H.-P."/>
        </authorList>
    </citation>
    <scope>NUCLEOTIDE SEQUENCE [LARGE SCALE GENOMIC DNA]</scope>
    <source>
        <strain evidence="2 3">DSM 41695</strain>
    </source>
</reference>
<dbReference type="Proteomes" id="UP000316603">
    <property type="component" value="Unassembled WGS sequence"/>
</dbReference>
<evidence type="ECO:0000313" key="3">
    <source>
        <dbReference type="Proteomes" id="UP000316603"/>
    </source>
</evidence>
<feature type="region of interest" description="Disordered" evidence="1">
    <location>
        <begin position="1"/>
        <end position="51"/>
    </location>
</feature>
<feature type="region of interest" description="Disordered" evidence="1">
    <location>
        <begin position="211"/>
        <end position="232"/>
    </location>
</feature>
<sequence>MPARRRNVHRGERAVGAAVQPGLGGGRAQGVGREVQGPGGVSGVQEQQRPGPVAVVGDRAARGDGKFGGHARRRAVGLPAEAVDAVAQRVVAVAAGRQRAAGAHDEFGVDRVERARGRGGPQAAGIVRGRQGEAQQRAQVELPRAGLRDRERRPRPGPDGGPGGCVGARPLGGAGAGECGDEVHRTVVADVFHGSGPHMWGGGARVKSSGALGALVRQPRRRAVSASRGQPK</sequence>
<evidence type="ECO:0000313" key="2">
    <source>
        <dbReference type="EMBL" id="TWF83689.1"/>
    </source>
</evidence>
<accession>A0A561T9A1</accession>
<comment type="caution">
    <text evidence="2">The sequence shown here is derived from an EMBL/GenBank/DDBJ whole genome shotgun (WGS) entry which is preliminary data.</text>
</comment>
<keyword evidence="3" id="KW-1185">Reference proteome</keyword>
<gene>
    <name evidence="2" type="ORF">FHX78_11617</name>
</gene>
<protein>
    <submittedName>
        <fullName evidence="2">Uncharacterized protein</fullName>
    </submittedName>
</protein>
<proteinExistence type="predicted"/>
<evidence type="ECO:0000256" key="1">
    <source>
        <dbReference type="SAM" id="MobiDB-lite"/>
    </source>
</evidence>
<feature type="compositionally biased region" description="Low complexity" evidence="1">
    <location>
        <begin position="121"/>
        <end position="145"/>
    </location>
</feature>
<dbReference type="AlphaFoldDB" id="A0A561T9A1"/>
<organism evidence="2 3">
    <name type="scientific">Streptomyces capillispiralis</name>
    <dbReference type="NCBI Taxonomy" id="68182"/>
    <lineage>
        <taxon>Bacteria</taxon>
        <taxon>Bacillati</taxon>
        <taxon>Actinomycetota</taxon>
        <taxon>Actinomycetes</taxon>
        <taxon>Kitasatosporales</taxon>
        <taxon>Streptomycetaceae</taxon>
        <taxon>Streptomyces</taxon>
    </lineage>
</organism>